<evidence type="ECO:0000256" key="3">
    <source>
        <dbReference type="SAM" id="MobiDB-lite"/>
    </source>
</evidence>
<feature type="region of interest" description="Disordered" evidence="3">
    <location>
        <begin position="1"/>
        <end position="26"/>
    </location>
</feature>
<evidence type="ECO:0000259" key="4">
    <source>
        <dbReference type="PROSITE" id="PS50097"/>
    </source>
</evidence>
<dbReference type="PANTHER" id="PTHR22872">
    <property type="entry name" value="BTK-BINDING PROTEIN-RELATED"/>
    <property type="match status" value="1"/>
</dbReference>
<feature type="repeat" description="RCC1" evidence="2">
    <location>
        <begin position="638"/>
        <end position="690"/>
    </location>
</feature>
<feature type="domain" description="BTB" evidence="4">
    <location>
        <begin position="217"/>
        <end position="290"/>
    </location>
</feature>
<gene>
    <name evidence="5" type="ORF">EAG_12437</name>
</gene>
<dbReference type="InterPro" id="IPR009091">
    <property type="entry name" value="RCC1/BLIP-II"/>
</dbReference>
<dbReference type="STRING" id="104421.E2A4G4"/>
<feature type="compositionally biased region" description="Basic and acidic residues" evidence="3">
    <location>
        <begin position="9"/>
        <end position="26"/>
    </location>
</feature>
<accession>E2A4G4</accession>
<dbReference type="Pfam" id="PF00651">
    <property type="entry name" value="BTB"/>
    <property type="match status" value="3"/>
</dbReference>
<dbReference type="SUPFAM" id="SSF50985">
    <property type="entry name" value="RCC1/BLIP-II"/>
    <property type="match status" value="4"/>
</dbReference>
<dbReference type="SUPFAM" id="SSF54695">
    <property type="entry name" value="POZ domain"/>
    <property type="match status" value="3"/>
</dbReference>
<dbReference type="InterPro" id="IPR051625">
    <property type="entry name" value="Signaling_Regulatory_Domain"/>
</dbReference>
<feature type="repeat" description="RCC1" evidence="2">
    <location>
        <begin position="89"/>
        <end position="140"/>
    </location>
</feature>
<sequence length="1375" mass="159884">MSTSSKKFCTPEDIKNRNSETTNEKDEMKKYEKRILQCVLAEKIIPIDLKHWPFFHVLKPEFIRQIHMIKIYVKIVCGYNHTLALTNKGEVYAWGVNFHGQVGVNNNRTSSDPILVNVPQMGKVLNVDACRNVSVAVGYDRTVYVWGSYFCQNITQPFPTKFSRIFDVFAHNKTFEDKPLIVHDSLHTVRITNNNNYKYIEEILESLGAAFDDPLTSDFIIQVEGQPIYVHKVIINIRSQHFRNMFHHDWAEDVQSTSDTLPELKEFCFQFALRHMIVNTLSEDYIELDMSTQAKFIHRSAIQNDVTITSSTFYSSNKNVAKRNLETTIKKNEMQKYEKRILQCVLAEKIIPINLKSWPFFHVLKPEFIPQIHMVMQFMTSPNCSNGFIIVTKDKNVYNFDYKEEHLKFGDLHTALYLKEIKELCGKNIKTFACSGSFILILTEEGEVYFCKIAEKDLFRSSFTIPDVSTFIRIAGLSDKRIVDIDCGEDHGLALTCDGEVYAWNEYCCEHYDWEESDCISDSVYTVSDKFSYVVYKAFLKYLYFGTIDLPSENAFELMELADMYCGTNLVKDCSQIIKKIISVSNVAFFYNKAIECNAKTGNVRIASYAKKIKELCGKNIQTFAHNRDFVLALTEEGELYIYKFTKKKRRGSYLEQSDVPTFTRITGLKDKRIVDIACGSYHFLALTSSGKVYAWEDVIYMQQGNENTAIFDGSVRQIKHGLEKKNVVYIACGHKFNMVITDENKLYGWGKNDKFRISPDFYRTQEEYYTKYPHEITTFSDKIELMELADMYCETNLKEDCNQIIKQTITVSNVAFFYNKAIEYNAKELEEFCLQFAFRHMTLSKDYNKLDMSILAKCTQRAAIDNDAIITSSTFCSLNKNVKNRNLETSTKKYEMLKCEKRILQCLLAEKLTSMDLKRWPFFHLLKSEFISEIHMIMRYIKIVCGRAHVLALTNKGEVYAWGDNRRGQVRVNKNRISGPTVVNVPEMGKVLDIAACDDYSVAVGYDKIIYLWGSYYWNKITIPFPTKFSNIHDVFAHNICSHYLIVLTNNFKYVKEVLNILESLKAIFDDPVYTWENNISMQDDNENTVIFDGSVRQVKHGLEKKNVVHIACGFKFNMIITDKNKLYGWGTNKRGRISFDQTQKYYKYPRKITTFSDKIVKMACGYQHTLALTNKGDIYAWENISYEQDVNNLKFSNPTVLTSDLTIQVEGRPIYVHKAILKIRCQYFKNMFQHDWIENIQSISDSVYTVSEKFSYVVYKAFLKYLYSGIIDLPLENTLELMELANVYCETNLKKDCSQIIKQTITVSNVKFLYNKAMAYNAKELEEFCFHFAVHHIKAVVLSEEYIKLDTSTKDNFMRRAKTKYFRNMILLT</sequence>
<dbReference type="Pfam" id="PF00415">
    <property type="entry name" value="RCC1"/>
    <property type="match status" value="1"/>
</dbReference>
<reference evidence="5 6" key="1">
    <citation type="journal article" date="2010" name="Science">
        <title>Genomic comparison of the ants Camponotus floridanus and Harpegnathos saltator.</title>
        <authorList>
            <person name="Bonasio R."/>
            <person name="Zhang G."/>
            <person name="Ye C."/>
            <person name="Mutti N.S."/>
            <person name="Fang X."/>
            <person name="Qin N."/>
            <person name="Donahue G."/>
            <person name="Yang P."/>
            <person name="Li Q."/>
            <person name="Li C."/>
            <person name="Zhang P."/>
            <person name="Huang Z."/>
            <person name="Berger S.L."/>
            <person name="Reinberg D."/>
            <person name="Wang J."/>
            <person name="Liebig J."/>
        </authorList>
    </citation>
    <scope>NUCLEOTIDE SEQUENCE [LARGE SCALE GENOMIC DNA]</scope>
    <source>
        <strain evidence="6">C129</strain>
    </source>
</reference>
<dbReference type="Pfam" id="PF13540">
    <property type="entry name" value="RCC1_2"/>
    <property type="match status" value="5"/>
</dbReference>
<evidence type="ECO:0000256" key="2">
    <source>
        <dbReference type="PROSITE-ProRule" id="PRU00235"/>
    </source>
</evidence>
<dbReference type="SMART" id="SM00225">
    <property type="entry name" value="BTB"/>
    <property type="match status" value="3"/>
</dbReference>
<dbReference type="Gene3D" id="2.130.10.30">
    <property type="entry name" value="Regulator of chromosome condensation 1/beta-lactamase-inhibitor protein II"/>
    <property type="match status" value="4"/>
</dbReference>
<dbReference type="InterPro" id="IPR000210">
    <property type="entry name" value="BTB/POZ_dom"/>
</dbReference>
<dbReference type="PROSITE" id="PS50012">
    <property type="entry name" value="RCC1_3"/>
    <property type="match status" value="4"/>
</dbReference>
<feature type="domain" description="BTB" evidence="4">
    <location>
        <begin position="1205"/>
        <end position="1277"/>
    </location>
</feature>
<organism evidence="6">
    <name type="scientific">Camponotus floridanus</name>
    <name type="common">Florida carpenter ant</name>
    <dbReference type="NCBI Taxonomy" id="104421"/>
    <lineage>
        <taxon>Eukaryota</taxon>
        <taxon>Metazoa</taxon>
        <taxon>Ecdysozoa</taxon>
        <taxon>Arthropoda</taxon>
        <taxon>Hexapoda</taxon>
        <taxon>Insecta</taxon>
        <taxon>Pterygota</taxon>
        <taxon>Neoptera</taxon>
        <taxon>Endopterygota</taxon>
        <taxon>Hymenoptera</taxon>
        <taxon>Apocrita</taxon>
        <taxon>Aculeata</taxon>
        <taxon>Formicoidea</taxon>
        <taxon>Formicidae</taxon>
        <taxon>Formicinae</taxon>
        <taxon>Camponotus</taxon>
    </lineage>
</organism>
<dbReference type="PROSITE" id="PS50097">
    <property type="entry name" value="BTB"/>
    <property type="match status" value="2"/>
</dbReference>
<dbReference type="CDD" id="cd18298">
    <property type="entry name" value="BTB_POZ_RCBTB1_2"/>
    <property type="match status" value="1"/>
</dbReference>
<dbReference type="InParanoid" id="E2A4G4"/>
<name>E2A4G4_CAMFO</name>
<proteinExistence type="predicted"/>
<dbReference type="PROSITE" id="PS00626">
    <property type="entry name" value="RCC1_2"/>
    <property type="match status" value="1"/>
</dbReference>
<dbReference type="EMBL" id="GL436645">
    <property type="protein sequence ID" value="EFN71672.1"/>
    <property type="molecule type" value="Genomic_DNA"/>
</dbReference>
<dbReference type="InterPro" id="IPR000408">
    <property type="entry name" value="Reg_chr_condens"/>
</dbReference>
<evidence type="ECO:0000256" key="1">
    <source>
        <dbReference type="ARBA" id="ARBA00022737"/>
    </source>
</evidence>
<protein>
    <submittedName>
        <fullName evidence="5">RCC1 and BTB domain-containing protein 1</fullName>
    </submittedName>
</protein>
<dbReference type="InterPro" id="IPR011333">
    <property type="entry name" value="SKP1/BTB/POZ_sf"/>
</dbReference>
<dbReference type="OrthoDB" id="5981550at2759"/>
<dbReference type="Gene3D" id="3.30.710.10">
    <property type="entry name" value="Potassium Channel Kv1.1, Chain A"/>
    <property type="match status" value="3"/>
</dbReference>
<keyword evidence="6" id="KW-1185">Reference proteome</keyword>
<dbReference type="Proteomes" id="UP000000311">
    <property type="component" value="Unassembled WGS sequence"/>
</dbReference>
<keyword evidence="1" id="KW-0677">Repeat</keyword>
<evidence type="ECO:0000313" key="5">
    <source>
        <dbReference type="EMBL" id="EFN71672.1"/>
    </source>
</evidence>
<evidence type="ECO:0000313" key="6">
    <source>
        <dbReference type="Proteomes" id="UP000000311"/>
    </source>
</evidence>
<feature type="repeat" description="RCC1" evidence="2">
    <location>
        <begin position="958"/>
        <end position="1008"/>
    </location>
</feature>
<feature type="repeat" description="RCC1" evidence="2">
    <location>
        <begin position="1126"/>
        <end position="1177"/>
    </location>
</feature>